<accession>A0A146KEC3</accession>
<evidence type="ECO:0000313" key="2">
    <source>
        <dbReference type="EMBL" id="JAP94558.1"/>
    </source>
</evidence>
<gene>
    <name evidence="2" type="ORF">TPC1_12750</name>
</gene>
<proteinExistence type="predicted"/>
<sequence length="81" mass="9142">PFIMLLEAKGSNPLQSWDVRNANCQRLDNKDLKTYVIDVAGQAPNSIKLPSSTQPLGIQQQYLTFQMFLPKDQPFSMTITV</sequence>
<dbReference type="InterPro" id="IPR007714">
    <property type="entry name" value="CFA20_dom"/>
</dbReference>
<protein>
    <recommendedName>
        <fullName evidence="1">CFA20 domain-containing protein</fullName>
    </recommendedName>
</protein>
<dbReference type="InterPro" id="IPR040441">
    <property type="entry name" value="CFA20/CFAP20DC"/>
</dbReference>
<dbReference type="EMBL" id="GDID01002048">
    <property type="protein sequence ID" value="JAP94558.1"/>
    <property type="molecule type" value="Transcribed_RNA"/>
</dbReference>
<feature type="non-terminal residue" evidence="2">
    <location>
        <position position="1"/>
    </location>
</feature>
<reference evidence="2" key="1">
    <citation type="submission" date="2015-07" db="EMBL/GenBank/DDBJ databases">
        <title>Adaptation to a free-living lifestyle via gene acquisitions in the diplomonad Trepomonas sp. PC1.</title>
        <authorList>
            <person name="Xu F."/>
            <person name="Jerlstrom-Hultqvist J."/>
            <person name="Kolisko M."/>
            <person name="Simpson A.G.B."/>
            <person name="Roger A.J."/>
            <person name="Svard S.G."/>
            <person name="Andersson J.O."/>
        </authorList>
    </citation>
    <scope>NUCLEOTIDE SEQUENCE</scope>
    <source>
        <strain evidence="2">PC1</strain>
    </source>
</reference>
<dbReference type="PANTHER" id="PTHR12458">
    <property type="entry name" value="ORF PROTEIN"/>
    <property type="match status" value="1"/>
</dbReference>
<feature type="non-terminal residue" evidence="2">
    <location>
        <position position="81"/>
    </location>
</feature>
<organism evidence="2">
    <name type="scientific">Trepomonas sp. PC1</name>
    <dbReference type="NCBI Taxonomy" id="1076344"/>
    <lineage>
        <taxon>Eukaryota</taxon>
        <taxon>Metamonada</taxon>
        <taxon>Diplomonadida</taxon>
        <taxon>Hexamitidae</taxon>
        <taxon>Hexamitinae</taxon>
        <taxon>Trepomonas</taxon>
    </lineage>
</organism>
<feature type="domain" description="CFA20" evidence="1">
    <location>
        <begin position="1"/>
        <end position="81"/>
    </location>
</feature>
<dbReference type="Pfam" id="PF05018">
    <property type="entry name" value="CFA20_dom"/>
    <property type="match status" value="1"/>
</dbReference>
<name>A0A146KEC3_9EUKA</name>
<evidence type="ECO:0000259" key="1">
    <source>
        <dbReference type="Pfam" id="PF05018"/>
    </source>
</evidence>
<dbReference type="AlphaFoldDB" id="A0A146KEC3"/>